<dbReference type="InterPro" id="IPR055348">
    <property type="entry name" value="DctQ"/>
</dbReference>
<keyword evidence="3" id="KW-1003">Cell membrane</keyword>
<feature type="transmembrane region" description="Helical" evidence="9">
    <location>
        <begin position="136"/>
        <end position="161"/>
    </location>
</feature>
<keyword evidence="2 9" id="KW-0813">Transport</keyword>
<keyword evidence="5 9" id="KW-0812">Transmembrane</keyword>
<dbReference type="Pfam" id="PF04290">
    <property type="entry name" value="DctQ"/>
    <property type="match status" value="1"/>
</dbReference>
<dbReference type="InterPro" id="IPR007387">
    <property type="entry name" value="TRAP_DctQ"/>
</dbReference>
<comment type="caution">
    <text evidence="11">The sequence shown here is derived from an EMBL/GenBank/DDBJ whole genome shotgun (WGS) entry which is preliminary data.</text>
</comment>
<evidence type="ECO:0000259" key="10">
    <source>
        <dbReference type="Pfam" id="PF04290"/>
    </source>
</evidence>
<sequence length="173" mass="19126">MRFTSIPAWSNLFGRATLVLAWVAGAFLLFMMALIASAVIMRYVVGQPILGVNEIVQLTAVAIAMLALPYATHESIHVRADLFDPALGRWGRFIGDIITRILSIVTLWYLVGRAWAKALDAHEFGDSTNMLNMPIWPFYGLLTLGMALCIVIFALQLATVITTGRPFGERKND</sequence>
<proteinExistence type="inferred from homology"/>
<evidence type="ECO:0000256" key="5">
    <source>
        <dbReference type="ARBA" id="ARBA00022692"/>
    </source>
</evidence>
<keyword evidence="4 9" id="KW-0997">Cell inner membrane</keyword>
<organism evidence="11 12">
    <name type="scientific">Sinisalibacter aestuarii</name>
    <dbReference type="NCBI Taxonomy" id="2949426"/>
    <lineage>
        <taxon>Bacteria</taxon>
        <taxon>Pseudomonadati</taxon>
        <taxon>Pseudomonadota</taxon>
        <taxon>Alphaproteobacteria</taxon>
        <taxon>Rhodobacterales</taxon>
        <taxon>Roseobacteraceae</taxon>
        <taxon>Sinisalibacter</taxon>
    </lineage>
</organism>
<evidence type="ECO:0000256" key="3">
    <source>
        <dbReference type="ARBA" id="ARBA00022475"/>
    </source>
</evidence>
<dbReference type="PANTHER" id="PTHR35011">
    <property type="entry name" value="2,3-DIKETO-L-GULONATE TRAP TRANSPORTER SMALL PERMEASE PROTEIN YIAM"/>
    <property type="match status" value="1"/>
</dbReference>
<comment type="similarity">
    <text evidence="8 9">Belongs to the TRAP transporter small permease family.</text>
</comment>
<evidence type="ECO:0000256" key="9">
    <source>
        <dbReference type="RuleBase" id="RU369079"/>
    </source>
</evidence>
<evidence type="ECO:0000256" key="8">
    <source>
        <dbReference type="ARBA" id="ARBA00038436"/>
    </source>
</evidence>
<dbReference type="EMBL" id="BROH01000001">
    <property type="protein sequence ID" value="GKY86631.1"/>
    <property type="molecule type" value="Genomic_DNA"/>
</dbReference>
<keyword evidence="6 9" id="KW-1133">Transmembrane helix</keyword>
<evidence type="ECO:0000256" key="1">
    <source>
        <dbReference type="ARBA" id="ARBA00004429"/>
    </source>
</evidence>
<keyword evidence="7 9" id="KW-0472">Membrane</keyword>
<feature type="transmembrane region" description="Helical" evidence="9">
    <location>
        <begin position="93"/>
        <end position="116"/>
    </location>
</feature>
<feature type="transmembrane region" description="Helical" evidence="9">
    <location>
        <begin position="12"/>
        <end position="43"/>
    </location>
</feature>
<evidence type="ECO:0000256" key="2">
    <source>
        <dbReference type="ARBA" id="ARBA00022448"/>
    </source>
</evidence>
<accession>A0ABQ5LQT7</accession>
<comment type="function">
    <text evidence="9">Part of the tripartite ATP-independent periplasmic (TRAP) transport system.</text>
</comment>
<gene>
    <name evidence="11" type="ORF">STA1M1_05000</name>
</gene>
<evidence type="ECO:0000313" key="11">
    <source>
        <dbReference type="EMBL" id="GKY86631.1"/>
    </source>
</evidence>
<comment type="subunit">
    <text evidence="9">The complex comprises the extracytoplasmic solute receptor protein and the two transmembrane proteins.</text>
</comment>
<reference evidence="11" key="1">
    <citation type="journal article" date="2023" name="Int. J. Syst. Evol. Microbiol.">
        <title>Sinisalibacter aestuarii sp. nov., isolated from estuarine sediment of the Arakawa River.</title>
        <authorList>
            <person name="Arafat S.T."/>
            <person name="Hirano S."/>
            <person name="Sato A."/>
            <person name="Takeuchi K."/>
            <person name="Yasuda T."/>
            <person name="Terahara T."/>
            <person name="Hamada M."/>
            <person name="Kobayashi T."/>
        </authorList>
    </citation>
    <scope>NUCLEOTIDE SEQUENCE</scope>
    <source>
        <strain evidence="11">B-399</strain>
    </source>
</reference>
<name>A0ABQ5LQT7_9RHOB</name>
<dbReference type="PANTHER" id="PTHR35011:SF10">
    <property type="entry name" value="TRAP TRANSPORTER SMALL PERMEASE PROTEIN"/>
    <property type="match status" value="1"/>
</dbReference>
<evidence type="ECO:0000256" key="7">
    <source>
        <dbReference type="ARBA" id="ARBA00023136"/>
    </source>
</evidence>
<feature type="domain" description="Tripartite ATP-independent periplasmic transporters DctQ component" evidence="10">
    <location>
        <begin position="31"/>
        <end position="161"/>
    </location>
</feature>
<keyword evidence="12" id="KW-1185">Reference proteome</keyword>
<protein>
    <recommendedName>
        <fullName evidence="9">TRAP transporter small permease protein</fullName>
    </recommendedName>
</protein>
<evidence type="ECO:0000313" key="12">
    <source>
        <dbReference type="Proteomes" id="UP001144205"/>
    </source>
</evidence>
<feature type="transmembrane region" description="Helical" evidence="9">
    <location>
        <begin position="55"/>
        <end position="72"/>
    </location>
</feature>
<evidence type="ECO:0000256" key="6">
    <source>
        <dbReference type="ARBA" id="ARBA00022989"/>
    </source>
</evidence>
<evidence type="ECO:0000256" key="4">
    <source>
        <dbReference type="ARBA" id="ARBA00022519"/>
    </source>
</evidence>
<comment type="subcellular location">
    <subcellularLocation>
        <location evidence="1 9">Cell inner membrane</location>
        <topology evidence="1 9">Multi-pass membrane protein</topology>
    </subcellularLocation>
</comment>
<dbReference type="Proteomes" id="UP001144205">
    <property type="component" value="Unassembled WGS sequence"/>
</dbReference>
<dbReference type="RefSeq" id="WP_281840593.1">
    <property type="nucleotide sequence ID" value="NZ_BROH01000001.1"/>
</dbReference>